<name>A0AAW3JUE5_9FIRM</name>
<protein>
    <recommendedName>
        <fullName evidence="4">rRNA biogenesis protein rrp5</fullName>
    </recommendedName>
</protein>
<dbReference type="EMBL" id="LLKB01000001">
    <property type="protein sequence ID" value="KQC86187.1"/>
    <property type="molecule type" value="Genomic_DNA"/>
</dbReference>
<feature type="compositionally biased region" description="Basic and acidic residues" evidence="1">
    <location>
        <begin position="39"/>
        <end position="62"/>
    </location>
</feature>
<proteinExistence type="predicted"/>
<evidence type="ECO:0008006" key="4">
    <source>
        <dbReference type="Google" id="ProtNLM"/>
    </source>
</evidence>
<evidence type="ECO:0000313" key="3">
    <source>
        <dbReference type="Proteomes" id="UP000050833"/>
    </source>
</evidence>
<accession>A0AAW3JUE5</accession>
<sequence length="120" mass="12895">MTPIEAINNVAKAYQDLAVVLLAVADKTVGVPAGQAMKVDSEEAPGSKENKTEEKQAAKDTKSVKKSITIEQVRAVMAEKSQAGLTFKVKELLEKYGANKLSAVNPDDYADLMEEAAQLK</sequence>
<organism evidence="2 3">
    <name type="scientific">Butyribacter intestini</name>
    <dbReference type="NCBI Taxonomy" id="1703332"/>
    <lineage>
        <taxon>Bacteria</taxon>
        <taxon>Bacillati</taxon>
        <taxon>Bacillota</taxon>
        <taxon>Clostridia</taxon>
        <taxon>Lachnospirales</taxon>
        <taxon>Lachnospiraceae</taxon>
        <taxon>Butyribacter</taxon>
    </lineage>
</organism>
<reference evidence="2 3" key="1">
    <citation type="submission" date="2015-10" db="EMBL/GenBank/DDBJ databases">
        <title>Butyribacter intestini gen. nov., sp. nov., a butyric acid-producing bacterium of the family Lachnospiraceae isolated from the human faeces.</title>
        <authorList>
            <person name="Zou Y."/>
            <person name="Xue W."/>
            <person name="Luo G."/>
            <person name="Lv M."/>
        </authorList>
    </citation>
    <scope>NUCLEOTIDE SEQUENCE [LARGE SCALE GENOMIC DNA]</scope>
    <source>
        <strain evidence="2 3">TF01-11</strain>
    </source>
</reference>
<evidence type="ECO:0000313" key="2">
    <source>
        <dbReference type="EMBL" id="KQC86187.1"/>
    </source>
</evidence>
<gene>
    <name evidence="2" type="ORF">APZ18_03050</name>
</gene>
<keyword evidence="3" id="KW-1185">Reference proteome</keyword>
<comment type="caution">
    <text evidence="2">The sequence shown here is derived from an EMBL/GenBank/DDBJ whole genome shotgun (WGS) entry which is preliminary data.</text>
</comment>
<dbReference type="Proteomes" id="UP000050833">
    <property type="component" value="Unassembled WGS sequence"/>
</dbReference>
<evidence type="ECO:0000256" key="1">
    <source>
        <dbReference type="SAM" id="MobiDB-lite"/>
    </source>
</evidence>
<dbReference type="AlphaFoldDB" id="A0AAW3JUE5"/>
<dbReference type="RefSeq" id="WP_055941479.1">
    <property type="nucleotide sequence ID" value="NZ_LLKB01000001.1"/>
</dbReference>
<feature type="region of interest" description="Disordered" evidence="1">
    <location>
        <begin position="34"/>
        <end position="62"/>
    </location>
</feature>